<organism evidence="7 8">
    <name type="scientific">Fasciola hepatica</name>
    <name type="common">Liver fluke</name>
    <dbReference type="NCBI Taxonomy" id="6192"/>
    <lineage>
        <taxon>Eukaryota</taxon>
        <taxon>Metazoa</taxon>
        <taxon>Spiralia</taxon>
        <taxon>Lophotrochozoa</taxon>
        <taxon>Platyhelminthes</taxon>
        <taxon>Trematoda</taxon>
        <taxon>Digenea</taxon>
        <taxon>Plagiorchiida</taxon>
        <taxon>Echinostomata</taxon>
        <taxon>Echinostomatoidea</taxon>
        <taxon>Fasciolidae</taxon>
        <taxon>Fasciola</taxon>
    </lineage>
</organism>
<dbReference type="GO" id="GO:0046540">
    <property type="term" value="C:U4/U6 x U5 tri-snRNP complex"/>
    <property type="evidence" value="ECO:0007669"/>
    <property type="project" value="InterPro"/>
</dbReference>
<evidence type="ECO:0000313" key="8">
    <source>
        <dbReference type="Proteomes" id="UP000230066"/>
    </source>
</evidence>
<dbReference type="Proteomes" id="UP000230066">
    <property type="component" value="Unassembled WGS sequence"/>
</dbReference>
<dbReference type="EMBL" id="JXXN02000983">
    <property type="protein sequence ID" value="THD25809.1"/>
    <property type="molecule type" value="Genomic_DNA"/>
</dbReference>
<dbReference type="PANTHER" id="PTHR14212">
    <property type="entry name" value="U4/U6-ASSOCIATED RNA SPLICING FACTOR-RELATED"/>
    <property type="match status" value="1"/>
</dbReference>
<dbReference type="InterPro" id="IPR010541">
    <property type="entry name" value="Prp3_C"/>
</dbReference>
<evidence type="ECO:0000256" key="3">
    <source>
        <dbReference type="ARBA" id="ARBA00023187"/>
    </source>
</evidence>
<dbReference type="PANTHER" id="PTHR14212:SF0">
    <property type="entry name" value="U4_U6 SMALL NUCLEAR RIBONUCLEOPROTEIN PRP3"/>
    <property type="match status" value="1"/>
</dbReference>
<comment type="caution">
    <text evidence="7">The sequence shown here is derived from an EMBL/GenBank/DDBJ whole genome shotgun (WGS) entry which is preliminary data.</text>
</comment>
<gene>
    <name evidence="7" type="ORF">D915_003328</name>
</gene>
<keyword evidence="7" id="KW-0687">Ribonucleoprotein</keyword>
<feature type="domain" description="Pre-mRNA-splicing factor 3" evidence="6">
    <location>
        <begin position="168"/>
        <end position="401"/>
    </location>
</feature>
<evidence type="ECO:0000256" key="1">
    <source>
        <dbReference type="ARBA" id="ARBA00004123"/>
    </source>
</evidence>
<evidence type="ECO:0000256" key="4">
    <source>
        <dbReference type="ARBA" id="ARBA00023242"/>
    </source>
</evidence>
<dbReference type="InterPro" id="IPR013881">
    <property type="entry name" value="Pre-mRNA_splic_Prp3_dom"/>
</dbReference>
<evidence type="ECO:0000313" key="7">
    <source>
        <dbReference type="EMBL" id="THD25809.1"/>
    </source>
</evidence>
<reference evidence="7" key="1">
    <citation type="submission" date="2019-03" db="EMBL/GenBank/DDBJ databases">
        <title>Improved annotation for the trematode Fasciola hepatica.</title>
        <authorList>
            <person name="Choi Y.-J."/>
            <person name="Martin J."/>
            <person name="Mitreva M."/>
        </authorList>
    </citation>
    <scope>NUCLEOTIDE SEQUENCE [LARGE SCALE GENOMIC DNA]</scope>
</reference>
<protein>
    <submittedName>
        <fullName evidence="7">U4:U6 small nuclear ribonucleoprotein Prp3</fullName>
    </submittedName>
</protein>
<keyword evidence="8" id="KW-1185">Reference proteome</keyword>
<evidence type="ECO:0000259" key="5">
    <source>
        <dbReference type="Pfam" id="PF06544"/>
    </source>
</evidence>
<feature type="domain" description="Small nuclear ribonucleoprotein Prp3 C-terminal" evidence="5">
    <location>
        <begin position="424"/>
        <end position="552"/>
    </location>
</feature>
<dbReference type="AlphaFoldDB" id="A0A4E0RBA2"/>
<keyword evidence="3" id="KW-0508">mRNA splicing</keyword>
<name>A0A4E0RBA2_FASHE</name>
<dbReference type="Pfam" id="PF08572">
    <property type="entry name" value="PRP3"/>
    <property type="match status" value="1"/>
</dbReference>
<evidence type="ECO:0000259" key="6">
    <source>
        <dbReference type="Pfam" id="PF08572"/>
    </source>
</evidence>
<keyword evidence="4" id="KW-0539">Nucleus</keyword>
<keyword evidence="2" id="KW-0507">mRNA processing</keyword>
<proteinExistence type="predicted"/>
<dbReference type="GO" id="GO:0000398">
    <property type="term" value="P:mRNA splicing, via spliceosome"/>
    <property type="evidence" value="ECO:0007669"/>
    <property type="project" value="InterPro"/>
</dbReference>
<dbReference type="InterPro" id="IPR027104">
    <property type="entry name" value="Prp3"/>
</dbReference>
<accession>A0A4E0RBA2</accession>
<sequence length="563" mass="63669">MMESSGFNAGPAANRISGPIELTAAKIRELMANAQRTIAERKVQLGLGETNAANGLNLPAGVIPDTETIDKMRRAAQLQAQIAARLNSGILSNLHSTETESKRSKEIPNVIFDEEGKTIDASTGEEIQLTHYTPTLKANLRAKRAQQFKEVLQTTAQKKPQKSTLATPYFDPRLSLKTARRPRRQLSFYEPGKFIKLAQRMRTKHQLQLLQESVAQAVKKTGIASAAKLSTIQPKRATDETEIPDIEWWDAYILKEGITSYVPYYHKQCSRYAVLNEIAEKGLPVSAAVNKAWITDLVEHPVKLKAPMDLGKHPDIPLLLTKKERKKVRRQNRQEAQKERQEKVRLGLMPPPEPKVRLANLMRVLGSDAVQDPSKVEAYVRAQMESRKRAHEAANAARKLTKEQARYKRIKKIKEDTSQQVHVAVYRVIDFSNPSHRFKVETNANQLLMTGLVALHNDCNVVVVEGGPKQQRKFERLMLHRIKWYEGKRGSTSTSAREDAPRGSADSGCQLVWKGTVAQRAFDKVQFRACPTELFAREQFRKRDVEHYWDLAYSSAILESVDE</sequence>
<comment type="subcellular location">
    <subcellularLocation>
        <location evidence="1">Nucleus</location>
    </subcellularLocation>
</comment>
<dbReference type="CDD" id="cd24162">
    <property type="entry name" value="Prp3_C"/>
    <property type="match status" value="1"/>
</dbReference>
<dbReference type="Pfam" id="PF06544">
    <property type="entry name" value="Prp3_C"/>
    <property type="match status" value="1"/>
</dbReference>
<evidence type="ECO:0000256" key="2">
    <source>
        <dbReference type="ARBA" id="ARBA00022664"/>
    </source>
</evidence>